<dbReference type="InterPro" id="IPR014825">
    <property type="entry name" value="DNA_alkylation"/>
</dbReference>
<gene>
    <name evidence="2" type="ORF">F5544_40655</name>
</gene>
<sequence>MHPLSADARRDRRCAARCGPALRQCASRCGADDSAHGRTRPPDHRQRRGARLQQRPPRRIAKQRCRFRARTDSRRTGVTRPGAPTAQQVRAALAEVADPADAIALQRFFKTGPGEYGAGDVFIGVRVPVTRSIAKRFAALPLDEIDLLLDSPVHEERLAGLVLLNGRFARASRGVPDEVEQRRIVDRYLAAVRRGRVNNWDLVDVSAENIIGPWLLDRPRDLLFELAQADSLWERRVALLSTFAFIKAGDASTTFALSELLLDDRRDLIQKALGWMLREVGKRIDRTLLTGFLDVNAAKLGRTALSYATEHLDAETRADYRSR</sequence>
<name>A0A6G9YS69_9NOCA</name>
<evidence type="ECO:0000256" key="1">
    <source>
        <dbReference type="SAM" id="MobiDB-lite"/>
    </source>
</evidence>
<accession>A0A6G9YS69</accession>
<organism evidence="2 3">
    <name type="scientific">Nocardia arthritidis</name>
    <dbReference type="NCBI Taxonomy" id="228602"/>
    <lineage>
        <taxon>Bacteria</taxon>
        <taxon>Bacillati</taxon>
        <taxon>Actinomycetota</taxon>
        <taxon>Actinomycetes</taxon>
        <taxon>Mycobacteriales</taxon>
        <taxon>Nocardiaceae</taxon>
        <taxon>Nocardia</taxon>
    </lineage>
</organism>
<evidence type="ECO:0000313" key="3">
    <source>
        <dbReference type="Proteomes" id="UP000503540"/>
    </source>
</evidence>
<reference evidence="2 3" key="1">
    <citation type="journal article" date="2019" name="ACS Chem. Biol.">
        <title>Identification and Mobilization of a Cryptic Antibiotic Biosynthesis Gene Locus from a Human-Pathogenic Nocardia Isolate.</title>
        <authorList>
            <person name="Herisse M."/>
            <person name="Ishida K."/>
            <person name="Porter J.L."/>
            <person name="Howden B."/>
            <person name="Hertweck C."/>
            <person name="Stinear T.P."/>
            <person name="Pidot S.J."/>
        </authorList>
    </citation>
    <scope>NUCLEOTIDE SEQUENCE [LARGE SCALE GENOMIC DNA]</scope>
    <source>
        <strain evidence="2 3">AUSMDU00012717</strain>
    </source>
</reference>
<dbReference type="InterPro" id="IPR016024">
    <property type="entry name" value="ARM-type_fold"/>
</dbReference>
<feature type="region of interest" description="Disordered" evidence="1">
    <location>
        <begin position="29"/>
        <end position="61"/>
    </location>
</feature>
<dbReference type="PANTHER" id="PTHR34070">
    <property type="entry name" value="ARMADILLO-TYPE FOLD"/>
    <property type="match status" value="1"/>
</dbReference>
<dbReference type="Gene3D" id="1.25.10.90">
    <property type="match status" value="1"/>
</dbReference>
<feature type="compositionally biased region" description="Basic and acidic residues" evidence="1">
    <location>
        <begin position="30"/>
        <end position="44"/>
    </location>
</feature>
<evidence type="ECO:0000313" key="2">
    <source>
        <dbReference type="EMBL" id="QIS15947.1"/>
    </source>
</evidence>
<proteinExistence type="predicted"/>
<dbReference type="Pfam" id="PF08713">
    <property type="entry name" value="DNA_alkylation"/>
    <property type="match status" value="1"/>
</dbReference>
<dbReference type="PANTHER" id="PTHR34070:SF1">
    <property type="entry name" value="DNA ALKYLATION REPAIR PROTEIN"/>
    <property type="match status" value="1"/>
</dbReference>
<dbReference type="CDD" id="cd06561">
    <property type="entry name" value="AlkD_like"/>
    <property type="match status" value="1"/>
</dbReference>
<keyword evidence="3" id="KW-1185">Reference proteome</keyword>
<protein>
    <submittedName>
        <fullName evidence="2">DNA alkylation repair protein</fullName>
    </submittedName>
</protein>
<dbReference type="Proteomes" id="UP000503540">
    <property type="component" value="Chromosome"/>
</dbReference>
<dbReference type="AlphaFoldDB" id="A0A6G9YS69"/>
<dbReference type="SUPFAM" id="SSF48371">
    <property type="entry name" value="ARM repeat"/>
    <property type="match status" value="1"/>
</dbReference>
<feature type="compositionally biased region" description="Basic residues" evidence="1">
    <location>
        <begin position="45"/>
        <end position="61"/>
    </location>
</feature>
<dbReference type="KEGG" id="nah:F5544_40655"/>
<dbReference type="EMBL" id="CP046172">
    <property type="protein sequence ID" value="QIS15947.1"/>
    <property type="molecule type" value="Genomic_DNA"/>
</dbReference>